<gene>
    <name evidence="2" type="ORF">G7Z17_g4652</name>
</gene>
<proteinExistence type="predicted"/>
<protein>
    <submittedName>
        <fullName evidence="2">Uncharacterized protein</fullName>
    </submittedName>
</protein>
<keyword evidence="1" id="KW-0732">Signal</keyword>
<dbReference type="AlphaFoldDB" id="A0A9P5LGY4"/>
<name>A0A9P5LGY4_9HYPO</name>
<dbReference type="Proteomes" id="UP000722485">
    <property type="component" value="Unassembled WGS sequence"/>
</dbReference>
<evidence type="ECO:0000313" key="2">
    <source>
        <dbReference type="EMBL" id="KAF7551920.1"/>
    </source>
</evidence>
<feature type="chain" id="PRO_5040441310" evidence="1">
    <location>
        <begin position="19"/>
        <end position="122"/>
    </location>
</feature>
<accession>A0A9P5LGY4</accession>
<organism evidence="2 3">
    <name type="scientific">Cylindrodendrum hubeiense</name>
    <dbReference type="NCBI Taxonomy" id="595255"/>
    <lineage>
        <taxon>Eukaryota</taxon>
        <taxon>Fungi</taxon>
        <taxon>Dikarya</taxon>
        <taxon>Ascomycota</taxon>
        <taxon>Pezizomycotina</taxon>
        <taxon>Sordariomycetes</taxon>
        <taxon>Hypocreomycetidae</taxon>
        <taxon>Hypocreales</taxon>
        <taxon>Nectriaceae</taxon>
        <taxon>Cylindrodendrum</taxon>
    </lineage>
</organism>
<feature type="signal peptide" evidence="1">
    <location>
        <begin position="1"/>
        <end position="18"/>
    </location>
</feature>
<evidence type="ECO:0000313" key="3">
    <source>
        <dbReference type="Proteomes" id="UP000722485"/>
    </source>
</evidence>
<dbReference type="OrthoDB" id="4941480at2759"/>
<comment type="caution">
    <text evidence="2">The sequence shown here is derived from an EMBL/GenBank/DDBJ whole genome shotgun (WGS) entry which is preliminary data.</text>
</comment>
<sequence length="122" mass="13379">MPCLRLLAALVILTFTEATSNPDAEALNRNLEDEWLLSDPTTTSSQSTTDYRTMPPGTYTETKTDGSVLVIIVTEPAPQVTGTTSSLDTMPTCDIKCDCSRIEDKESEEYVYGLSLGLTYTR</sequence>
<dbReference type="EMBL" id="JAANBB010000069">
    <property type="protein sequence ID" value="KAF7551920.1"/>
    <property type="molecule type" value="Genomic_DNA"/>
</dbReference>
<keyword evidence="3" id="KW-1185">Reference proteome</keyword>
<reference evidence="2" key="1">
    <citation type="submission" date="2020-03" db="EMBL/GenBank/DDBJ databases">
        <title>Draft Genome Sequence of Cylindrodendrum hubeiense.</title>
        <authorList>
            <person name="Buettner E."/>
            <person name="Kellner H."/>
        </authorList>
    </citation>
    <scope>NUCLEOTIDE SEQUENCE</scope>
    <source>
        <strain evidence="2">IHI 201604</strain>
    </source>
</reference>
<evidence type="ECO:0000256" key="1">
    <source>
        <dbReference type="SAM" id="SignalP"/>
    </source>
</evidence>